<sequence length="52" mass="6066">MAEIMPICSLCRFTTPNLITLVYRFHKFHLRKCIYLSTGPPQVYACNFVAKE</sequence>
<dbReference type="EMBL" id="GGEC01070859">
    <property type="protein sequence ID" value="MBX51343.1"/>
    <property type="molecule type" value="Transcribed_RNA"/>
</dbReference>
<name>A0A2P2P9N0_RHIMU</name>
<dbReference type="AlphaFoldDB" id="A0A2P2P9N0"/>
<proteinExistence type="predicted"/>
<protein>
    <submittedName>
        <fullName evidence="1">Uncharacterized protein</fullName>
    </submittedName>
</protein>
<evidence type="ECO:0000313" key="1">
    <source>
        <dbReference type="EMBL" id="MBX51343.1"/>
    </source>
</evidence>
<reference evidence="1" key="1">
    <citation type="submission" date="2018-02" db="EMBL/GenBank/DDBJ databases">
        <title>Rhizophora mucronata_Transcriptome.</title>
        <authorList>
            <person name="Meera S.P."/>
            <person name="Sreeshan A."/>
            <person name="Augustine A."/>
        </authorList>
    </citation>
    <scope>NUCLEOTIDE SEQUENCE</scope>
    <source>
        <tissue evidence="1">Leaf</tissue>
    </source>
</reference>
<organism evidence="1">
    <name type="scientific">Rhizophora mucronata</name>
    <name type="common">Asiatic mangrove</name>
    <dbReference type="NCBI Taxonomy" id="61149"/>
    <lineage>
        <taxon>Eukaryota</taxon>
        <taxon>Viridiplantae</taxon>
        <taxon>Streptophyta</taxon>
        <taxon>Embryophyta</taxon>
        <taxon>Tracheophyta</taxon>
        <taxon>Spermatophyta</taxon>
        <taxon>Magnoliopsida</taxon>
        <taxon>eudicotyledons</taxon>
        <taxon>Gunneridae</taxon>
        <taxon>Pentapetalae</taxon>
        <taxon>rosids</taxon>
        <taxon>fabids</taxon>
        <taxon>Malpighiales</taxon>
        <taxon>Rhizophoraceae</taxon>
        <taxon>Rhizophora</taxon>
    </lineage>
</organism>
<accession>A0A2P2P9N0</accession>